<dbReference type="InterPro" id="IPR009078">
    <property type="entry name" value="Ferritin-like_SF"/>
</dbReference>
<organism evidence="1 2">
    <name type="scientific">Polycladomyces abyssicola</name>
    <dbReference type="NCBI Taxonomy" id="1125966"/>
    <lineage>
        <taxon>Bacteria</taxon>
        <taxon>Bacillati</taxon>
        <taxon>Bacillota</taxon>
        <taxon>Bacilli</taxon>
        <taxon>Bacillales</taxon>
        <taxon>Thermoactinomycetaceae</taxon>
        <taxon>Polycladomyces</taxon>
    </lineage>
</organism>
<gene>
    <name evidence="1" type="ORF">JIR001_07510</name>
</gene>
<evidence type="ECO:0000313" key="2">
    <source>
        <dbReference type="Proteomes" id="UP000677436"/>
    </source>
</evidence>
<accession>A0A8D5UE07</accession>
<dbReference type="Gene3D" id="1.20.1260.10">
    <property type="match status" value="1"/>
</dbReference>
<name>A0A8D5UE07_9BACL</name>
<reference evidence="1" key="1">
    <citation type="journal article" date="2013" name="Int. J. Syst. Evol. Microbiol.">
        <title>Polycladomyces abyssicola gen. nov., sp. nov., a thermophilic filamentous bacterium isolated from hemipelagic sediment.</title>
        <authorList>
            <person name="Tsubouchi T."/>
            <person name="Shimane Y."/>
            <person name="Mori K."/>
            <person name="Usui K."/>
            <person name="Hiraki T."/>
            <person name="Tame A."/>
            <person name="Uematsu K."/>
            <person name="Maruyama T."/>
            <person name="Hatada Y."/>
        </authorList>
    </citation>
    <scope>NUCLEOTIDE SEQUENCE</scope>
    <source>
        <strain evidence="1">JIR-001</strain>
    </source>
</reference>
<dbReference type="PIRSF" id="PIRSF037834">
    <property type="entry name" value="PA_CoA_Oase3"/>
    <property type="match status" value="1"/>
</dbReference>
<dbReference type="AlphaFoldDB" id="A0A8D5UE07"/>
<dbReference type="NCBIfam" id="TIGR02158">
    <property type="entry name" value="PA_CoA_Oxy3"/>
    <property type="match status" value="1"/>
</dbReference>
<protein>
    <submittedName>
        <fullName evidence="1">Phenylacetate-CoA oxygenase subunit PaaI</fullName>
    </submittedName>
</protein>
<dbReference type="GO" id="GO:0005829">
    <property type="term" value="C:cytosol"/>
    <property type="evidence" value="ECO:0007669"/>
    <property type="project" value="TreeGrafter"/>
</dbReference>
<dbReference type="PANTHER" id="PTHR30458">
    <property type="entry name" value="PHENYLACETIC ACID DEGRADATION PROTEIN PAA"/>
    <property type="match status" value="1"/>
</dbReference>
<sequence length="264" mass="30320">MRVENAEQAKQSEAYRAALVDFLYQLADDELCLGHRDSEWLGLAPDIEEDVAFSSVAQDEVGHATYCFSLLHDLGEEDPDRIAFAREVKRWRNAVLLERPNGDWAYSIARHFLYDVFDDIRLEALTKSSYRPLREGARKIRREETYHLQHFRLWFARLGQAGGEAQERLAQAVNRLWSDVGGLFSLGRFEAALIENGIVPISGEEMRQRWEERIRPVMDEAGIPWPGEIFIPSVDGRQGEHTDDLSALLDTMGEVYRLDPNAVW</sequence>
<evidence type="ECO:0000313" key="1">
    <source>
        <dbReference type="EMBL" id="BCU80968.1"/>
    </source>
</evidence>
<proteinExistence type="predicted"/>
<dbReference type="KEGG" id="pabs:JIR001_07510"/>
<dbReference type="InterPro" id="IPR052703">
    <property type="entry name" value="Aromatic_CoA_ox/epox"/>
</dbReference>
<dbReference type="InterPro" id="IPR012347">
    <property type="entry name" value="Ferritin-like"/>
</dbReference>
<dbReference type="InterPro" id="IPR007814">
    <property type="entry name" value="PaaA_PaaC"/>
</dbReference>
<dbReference type="GO" id="GO:0010124">
    <property type="term" value="P:phenylacetate catabolic process"/>
    <property type="evidence" value="ECO:0007669"/>
    <property type="project" value="InterPro"/>
</dbReference>
<dbReference type="Proteomes" id="UP000677436">
    <property type="component" value="Chromosome"/>
</dbReference>
<dbReference type="InterPro" id="IPR011882">
    <property type="entry name" value="PaaC"/>
</dbReference>
<reference evidence="1" key="2">
    <citation type="journal article" date="2021" name="Microbiol. Resour. Announc.">
        <title>Complete Genome Sequence of Polycladomyces abyssicola JIR-001T, Isolated from Hemipelagic Sediment in Deep Seawater.</title>
        <authorList>
            <person name="Tsubouchi T."/>
            <person name="Kaneko Y."/>
        </authorList>
    </citation>
    <scope>NUCLEOTIDE SEQUENCE</scope>
    <source>
        <strain evidence="1">JIR-001</strain>
    </source>
</reference>
<dbReference type="Pfam" id="PF05138">
    <property type="entry name" value="PaaA_PaaC"/>
    <property type="match status" value="1"/>
</dbReference>
<dbReference type="EMBL" id="AP024601">
    <property type="protein sequence ID" value="BCU80968.1"/>
    <property type="molecule type" value="Genomic_DNA"/>
</dbReference>
<dbReference type="SUPFAM" id="SSF47240">
    <property type="entry name" value="Ferritin-like"/>
    <property type="match status" value="1"/>
</dbReference>
<keyword evidence="2" id="KW-1185">Reference proteome</keyword>
<dbReference type="RefSeq" id="WP_212774265.1">
    <property type="nucleotide sequence ID" value="NZ_AP024601.1"/>
</dbReference>
<dbReference type="PANTHER" id="PTHR30458:SF0">
    <property type="entry name" value="1,2-PHENYLACETYL-COA EPOXIDASE, SUBUNIT C"/>
    <property type="match status" value="1"/>
</dbReference>